<feature type="transmembrane region" description="Helical" evidence="1">
    <location>
        <begin position="167"/>
        <end position="185"/>
    </location>
</feature>
<evidence type="ECO:0000313" key="3">
    <source>
        <dbReference type="Proteomes" id="UP000023152"/>
    </source>
</evidence>
<accession>X6MDM4</accession>
<keyword evidence="1" id="KW-0812">Transmembrane</keyword>
<evidence type="ECO:0000256" key="1">
    <source>
        <dbReference type="SAM" id="Phobius"/>
    </source>
</evidence>
<proteinExistence type="predicted"/>
<organism evidence="2 3">
    <name type="scientific">Reticulomyxa filosa</name>
    <dbReference type="NCBI Taxonomy" id="46433"/>
    <lineage>
        <taxon>Eukaryota</taxon>
        <taxon>Sar</taxon>
        <taxon>Rhizaria</taxon>
        <taxon>Retaria</taxon>
        <taxon>Foraminifera</taxon>
        <taxon>Monothalamids</taxon>
        <taxon>Reticulomyxidae</taxon>
        <taxon>Reticulomyxa</taxon>
    </lineage>
</organism>
<gene>
    <name evidence="2" type="ORF">RFI_25405</name>
</gene>
<protein>
    <recommendedName>
        <fullName evidence="4">TRAF-type domain-containing protein</fullName>
    </recommendedName>
</protein>
<keyword evidence="1" id="KW-1133">Transmembrane helix</keyword>
<keyword evidence="1" id="KW-0472">Membrane</keyword>
<dbReference type="EMBL" id="ASPP01021856">
    <property type="protein sequence ID" value="ETO11974.1"/>
    <property type="molecule type" value="Genomic_DNA"/>
</dbReference>
<sequence>MSKVEDEKVVTEPNTEAAPVSLEQSCFSKDWILQSNQQEQIDHIICLICKQVANNPVEITCKQHKDLDVSRIVGENCLLKFLNANPNSCPVQHHDNCKYFRSETAQRHIDDLKVICPLQFKQDTQTSSSDVTTSDSSTSTTTDDEIDKALLEEWAKRIDFFREKERIYYICIYLFMFICICRNIFNKEKKSELQMEKQIGYLCDNGAIALAEIHVHKPRQLFIYFVDGWQRIAGQKYLWLDLPSTRIRPSHMARFYTNSESIHTMSTLQTSNPEQQKLEITEKSYVISKGRSKN</sequence>
<dbReference type="InterPro" id="IPR013083">
    <property type="entry name" value="Znf_RING/FYVE/PHD"/>
</dbReference>
<reference evidence="2 3" key="1">
    <citation type="journal article" date="2013" name="Curr. Biol.">
        <title>The Genome of the Foraminiferan Reticulomyxa filosa.</title>
        <authorList>
            <person name="Glockner G."/>
            <person name="Hulsmann N."/>
            <person name="Schleicher M."/>
            <person name="Noegel A.A."/>
            <person name="Eichinger L."/>
            <person name="Gallinger C."/>
            <person name="Pawlowski J."/>
            <person name="Sierra R."/>
            <person name="Euteneuer U."/>
            <person name="Pillet L."/>
            <person name="Moustafa A."/>
            <person name="Platzer M."/>
            <person name="Groth M."/>
            <person name="Szafranski K."/>
            <person name="Schliwa M."/>
        </authorList>
    </citation>
    <scope>NUCLEOTIDE SEQUENCE [LARGE SCALE GENOMIC DNA]</scope>
</reference>
<evidence type="ECO:0000313" key="2">
    <source>
        <dbReference type="EMBL" id="ETO11974.1"/>
    </source>
</evidence>
<evidence type="ECO:0008006" key="4">
    <source>
        <dbReference type="Google" id="ProtNLM"/>
    </source>
</evidence>
<keyword evidence="3" id="KW-1185">Reference proteome</keyword>
<comment type="caution">
    <text evidence="2">The sequence shown here is derived from an EMBL/GenBank/DDBJ whole genome shotgun (WGS) entry which is preliminary data.</text>
</comment>
<dbReference type="AlphaFoldDB" id="X6MDM4"/>
<dbReference type="Proteomes" id="UP000023152">
    <property type="component" value="Unassembled WGS sequence"/>
</dbReference>
<name>X6MDM4_RETFI</name>
<dbReference type="Gene3D" id="3.30.40.10">
    <property type="entry name" value="Zinc/RING finger domain, C3HC4 (zinc finger)"/>
    <property type="match status" value="1"/>
</dbReference>